<keyword evidence="3" id="KW-1185">Reference proteome</keyword>
<evidence type="ECO:0000313" key="3">
    <source>
        <dbReference type="Proteomes" id="UP000054995"/>
    </source>
</evidence>
<accession>A0A0V1DLU3</accession>
<proteinExistence type="predicted"/>
<dbReference type="AlphaFoldDB" id="A0A0V1DLU3"/>
<organism evidence="2 3">
    <name type="scientific">Trichinella pseudospiralis</name>
    <name type="common">Parasitic roundworm</name>
    <dbReference type="NCBI Taxonomy" id="6337"/>
    <lineage>
        <taxon>Eukaryota</taxon>
        <taxon>Metazoa</taxon>
        <taxon>Ecdysozoa</taxon>
        <taxon>Nematoda</taxon>
        <taxon>Enoplea</taxon>
        <taxon>Dorylaimia</taxon>
        <taxon>Trichinellida</taxon>
        <taxon>Trichinellidae</taxon>
        <taxon>Trichinella</taxon>
    </lineage>
</organism>
<dbReference type="EMBL" id="JYDT01003291">
    <property type="protein sequence ID" value="KRY62527.1"/>
    <property type="molecule type" value="Genomic_DNA"/>
</dbReference>
<feature type="region of interest" description="Disordered" evidence="1">
    <location>
        <begin position="1"/>
        <end position="45"/>
    </location>
</feature>
<evidence type="ECO:0000256" key="1">
    <source>
        <dbReference type="SAM" id="MobiDB-lite"/>
    </source>
</evidence>
<reference evidence="2 3" key="1">
    <citation type="submission" date="2015-01" db="EMBL/GenBank/DDBJ databases">
        <title>Evolution of Trichinella species and genotypes.</title>
        <authorList>
            <person name="Korhonen P.K."/>
            <person name="Edoardo P."/>
            <person name="Giuseppe L.R."/>
            <person name="Gasser R.B."/>
        </authorList>
    </citation>
    <scope>NUCLEOTIDE SEQUENCE [LARGE SCALE GENOMIC DNA]</scope>
    <source>
        <strain evidence="2">ISS470</strain>
    </source>
</reference>
<dbReference type="Proteomes" id="UP000054995">
    <property type="component" value="Unassembled WGS sequence"/>
</dbReference>
<gene>
    <name evidence="2" type="ORF">T4D_9787</name>
</gene>
<evidence type="ECO:0000313" key="2">
    <source>
        <dbReference type="EMBL" id="KRY62527.1"/>
    </source>
</evidence>
<comment type="caution">
    <text evidence="2">The sequence shown here is derived from an EMBL/GenBank/DDBJ whole genome shotgun (WGS) entry which is preliminary data.</text>
</comment>
<sequence>MGQRRREWPTNDWPNLRLNHIGERQPLEAPPRSQWKEIQRPTTKH</sequence>
<protein>
    <submittedName>
        <fullName evidence="2">Uncharacterized protein</fullName>
    </submittedName>
</protein>
<name>A0A0V1DLU3_TRIPS</name>